<dbReference type="AlphaFoldDB" id="A0A813E6R4"/>
<feature type="compositionally biased region" description="Polar residues" evidence="1">
    <location>
        <begin position="139"/>
        <end position="150"/>
    </location>
</feature>
<comment type="caution">
    <text evidence="2">The sequence shown here is derived from an EMBL/GenBank/DDBJ whole genome shotgun (WGS) entry which is preliminary data.</text>
</comment>
<evidence type="ECO:0000313" key="2">
    <source>
        <dbReference type="EMBL" id="CAE8593294.1"/>
    </source>
</evidence>
<reference evidence="2" key="1">
    <citation type="submission" date="2021-02" db="EMBL/GenBank/DDBJ databases">
        <authorList>
            <person name="Dougan E. K."/>
            <person name="Rhodes N."/>
            <person name="Thang M."/>
            <person name="Chan C."/>
        </authorList>
    </citation>
    <scope>NUCLEOTIDE SEQUENCE</scope>
</reference>
<evidence type="ECO:0000256" key="1">
    <source>
        <dbReference type="SAM" id="MobiDB-lite"/>
    </source>
</evidence>
<name>A0A813E6R4_POLGL</name>
<evidence type="ECO:0000313" key="3">
    <source>
        <dbReference type="Proteomes" id="UP000654075"/>
    </source>
</evidence>
<sequence>MRRTNVRRNGTSLPQRRRAASAHRPAPSAPRALPIPPSPTAGRMQQSSSWSQGPPQSLRPQSPPPPSRQVNGPVVQISQAPAGNALQDRVGALEAQMSSVASDIGIVKTQQSLISNKLDAFETKQDGATASILEQLQKMSQWMKNSESSPSSPPRKQTKGSGS</sequence>
<feature type="compositionally biased region" description="Low complexity" evidence="1">
    <location>
        <begin position="45"/>
        <end position="60"/>
    </location>
</feature>
<keyword evidence="3" id="KW-1185">Reference proteome</keyword>
<accession>A0A813E6R4</accession>
<feature type="region of interest" description="Disordered" evidence="1">
    <location>
        <begin position="1"/>
        <end position="73"/>
    </location>
</feature>
<dbReference type="EMBL" id="CAJNNV010006241">
    <property type="protein sequence ID" value="CAE8593294.1"/>
    <property type="molecule type" value="Genomic_DNA"/>
</dbReference>
<protein>
    <submittedName>
        <fullName evidence="2">Uncharacterized protein</fullName>
    </submittedName>
</protein>
<feature type="compositionally biased region" description="Low complexity" evidence="1">
    <location>
        <begin position="22"/>
        <end position="32"/>
    </location>
</feature>
<organism evidence="2 3">
    <name type="scientific">Polarella glacialis</name>
    <name type="common">Dinoflagellate</name>
    <dbReference type="NCBI Taxonomy" id="89957"/>
    <lineage>
        <taxon>Eukaryota</taxon>
        <taxon>Sar</taxon>
        <taxon>Alveolata</taxon>
        <taxon>Dinophyceae</taxon>
        <taxon>Suessiales</taxon>
        <taxon>Suessiaceae</taxon>
        <taxon>Polarella</taxon>
    </lineage>
</organism>
<feature type="region of interest" description="Disordered" evidence="1">
    <location>
        <begin position="139"/>
        <end position="163"/>
    </location>
</feature>
<proteinExistence type="predicted"/>
<gene>
    <name evidence="2" type="ORF">PGLA1383_LOCUS11892</name>
</gene>
<dbReference type="Proteomes" id="UP000654075">
    <property type="component" value="Unassembled WGS sequence"/>
</dbReference>